<gene>
    <name evidence="1" type="ORF">Prudu_005536</name>
</gene>
<dbReference type="AlphaFoldDB" id="A0A4Y1QXT0"/>
<dbReference type="EMBL" id="AP019298">
    <property type="protein sequence ID" value="BBG96670.1"/>
    <property type="molecule type" value="Genomic_DNA"/>
</dbReference>
<evidence type="ECO:0000313" key="1">
    <source>
        <dbReference type="EMBL" id="BBG96670.1"/>
    </source>
</evidence>
<organism evidence="1">
    <name type="scientific">Prunus dulcis</name>
    <name type="common">Almond</name>
    <name type="synonym">Amygdalus dulcis</name>
    <dbReference type="NCBI Taxonomy" id="3755"/>
    <lineage>
        <taxon>Eukaryota</taxon>
        <taxon>Viridiplantae</taxon>
        <taxon>Streptophyta</taxon>
        <taxon>Embryophyta</taxon>
        <taxon>Tracheophyta</taxon>
        <taxon>Spermatophyta</taxon>
        <taxon>Magnoliopsida</taxon>
        <taxon>eudicotyledons</taxon>
        <taxon>Gunneridae</taxon>
        <taxon>Pentapetalae</taxon>
        <taxon>rosids</taxon>
        <taxon>fabids</taxon>
        <taxon>Rosales</taxon>
        <taxon>Rosaceae</taxon>
        <taxon>Amygdaloideae</taxon>
        <taxon>Amygdaleae</taxon>
        <taxon>Prunus</taxon>
    </lineage>
</organism>
<sequence>MIQEQNFVVTAFLIPRITELISESRQQRSDTDDFCLHCQYDNNIFYSVSCFGHLTLGLALVVTGDEMGSGEEGDAAKDVFNDSCQDLMVICQHVRSTFDKAVVDFRMSKSVNGMDIDSNN</sequence>
<protein>
    <submittedName>
        <fullName evidence="1">RNApolymerase 14 kDa subunit</fullName>
    </submittedName>
</protein>
<name>A0A4Y1QXT0_PRUDU</name>
<proteinExistence type="predicted"/>
<accession>A0A4Y1QXT0</accession>
<reference evidence="1" key="1">
    <citation type="journal article" date="2019" name="Science">
        <title>Mutation of a bHLH transcription factor allowed almond domestication.</title>
        <authorList>
            <person name="Sanchez-Perez R."/>
            <person name="Pavan S."/>
            <person name="Mazzeo R."/>
            <person name="Moldovan C."/>
            <person name="Aiese Cigliano R."/>
            <person name="Del Cueto J."/>
            <person name="Ricciardi F."/>
            <person name="Lotti C."/>
            <person name="Ricciardi L."/>
            <person name="Dicenta F."/>
            <person name="Lopez-Marques R.L."/>
            <person name="Lindberg Moller B."/>
        </authorList>
    </citation>
    <scope>NUCLEOTIDE SEQUENCE</scope>
</reference>